<comment type="catalytic activity">
    <reaction evidence="1">
        <text>Random hydrolysis of (1-&gt;4)-beta-D-mannosidic linkages in mannans, galactomannans and glucomannans.</text>
        <dbReference type="EC" id="3.2.1.78"/>
    </reaction>
</comment>
<dbReference type="EC" id="3.2.1.78" evidence="4"/>
<dbReference type="GO" id="GO:0016985">
    <property type="term" value="F:mannan endo-1,4-beta-mannosidase activity"/>
    <property type="evidence" value="ECO:0007669"/>
    <property type="project" value="UniProtKB-EC"/>
</dbReference>
<protein>
    <recommendedName>
        <fullName evidence="4">mannan endo-1,4-beta-mannosidase</fullName>
        <ecNumber evidence="4">3.2.1.78</ecNumber>
    </recommendedName>
</protein>
<accession>B0YBS3</accession>
<dbReference type="PANTHER" id="PTHR31451:SF39">
    <property type="entry name" value="MANNAN ENDO-1,4-BETA-MANNOSIDASE 1"/>
    <property type="match status" value="1"/>
</dbReference>
<keyword evidence="8" id="KW-0119">Carbohydrate metabolism</keyword>
<keyword evidence="9" id="KW-0326">Glycosidase</keyword>
<keyword evidence="5" id="KW-0964">Secreted</keyword>
<evidence type="ECO:0000256" key="8">
    <source>
        <dbReference type="ARBA" id="ARBA00023277"/>
    </source>
</evidence>
<dbReference type="InterPro" id="IPR001547">
    <property type="entry name" value="Glyco_hydro_5"/>
</dbReference>
<dbReference type="VEuPathDB" id="FungiDB:AFUB_087650"/>
<reference evidence="12 13" key="1">
    <citation type="journal article" date="2008" name="PLoS Genet.">
        <title>Genomic islands in the pathogenic filamentous fungus Aspergillus fumigatus.</title>
        <authorList>
            <person name="Fedorova N.D."/>
            <person name="Khaldi N."/>
            <person name="Joardar V.S."/>
            <person name="Maiti R."/>
            <person name="Amedeo P."/>
            <person name="Anderson M.J."/>
            <person name="Crabtree J."/>
            <person name="Silva J.C."/>
            <person name="Badger J.H."/>
            <person name="Albarraq A."/>
            <person name="Angiuoli S."/>
            <person name="Bussey H."/>
            <person name="Bowyer P."/>
            <person name="Cotty P.J."/>
            <person name="Dyer P.S."/>
            <person name="Egan A."/>
            <person name="Galens K."/>
            <person name="Fraser-Liggett C.M."/>
            <person name="Haas B.J."/>
            <person name="Inman J.M."/>
            <person name="Kent R."/>
            <person name="Lemieux S."/>
            <person name="Malavazi I."/>
            <person name="Orvis J."/>
            <person name="Roemer T."/>
            <person name="Ronning C.M."/>
            <person name="Sundaram J.P."/>
            <person name="Sutton G."/>
            <person name="Turner G."/>
            <person name="Venter J.C."/>
            <person name="White O.R."/>
            <person name="Whitty B.R."/>
            <person name="Youngman P."/>
            <person name="Wolfe K.H."/>
            <person name="Goldman G.H."/>
            <person name="Wortman J.R."/>
            <person name="Jiang B."/>
            <person name="Denning D.W."/>
            <person name="Nierman W.C."/>
        </authorList>
    </citation>
    <scope>NUCLEOTIDE SEQUENCE [LARGE SCALE GENOMIC DNA]</scope>
    <source>
        <strain evidence="13">CBS 144.89 / FGSC A1163 / CEA10</strain>
    </source>
</reference>
<dbReference type="HOGENOM" id="CLU_031603_4_1_1"/>
<gene>
    <name evidence="12" type="ORF">AFUB_087650</name>
</gene>
<evidence type="ECO:0000256" key="9">
    <source>
        <dbReference type="ARBA" id="ARBA00023295"/>
    </source>
</evidence>
<evidence type="ECO:0000313" key="12">
    <source>
        <dbReference type="EMBL" id="EDP48054.1"/>
    </source>
</evidence>
<dbReference type="Proteomes" id="UP000001699">
    <property type="component" value="Unassembled WGS sequence"/>
</dbReference>
<evidence type="ECO:0000256" key="2">
    <source>
        <dbReference type="ARBA" id="ARBA00004613"/>
    </source>
</evidence>
<evidence type="ECO:0000256" key="7">
    <source>
        <dbReference type="ARBA" id="ARBA00022801"/>
    </source>
</evidence>
<dbReference type="InterPro" id="IPR017853">
    <property type="entry name" value="GH"/>
</dbReference>
<dbReference type="FunFam" id="3.20.20.80:FF:000076">
    <property type="entry name" value="Mannan endo-1,4-beta-mannosidase A"/>
    <property type="match status" value="1"/>
</dbReference>
<feature type="domain" description="Glycoside hydrolase family 5" evidence="11">
    <location>
        <begin position="129"/>
        <end position="412"/>
    </location>
</feature>
<dbReference type="Pfam" id="PF26410">
    <property type="entry name" value="GH5_mannosidase"/>
    <property type="match status" value="1"/>
</dbReference>
<sequence>MEKYSGEERVLPIEGFERPKSPPIQPARVASTIPHPSRTQLRVIYFSTSAPLTSGRVSQSCEICQIEHGDTGNGPSVTLTLSVAVNYLNLTSRRVCYITTTTTKMKFSWLTVASLLMGQVALAAPSAKKFASASGTQFSIDGKTGYFAGSNSYWIGFLTNNADVDLVFNHMKESGLKILRVWGFNDVNTVPGPGTVYYQVHANGKSTINTGADGLQRLDYVVHAAEQHGIKLVINFVNNWDDYGGMNAYVQAYGETDHNAFYTNQNIQKAYRRYVKAVVSRYASSPAVFAWELANEPRCKGCDPDVLYEWIKSTSEYIKKLDKRHMVCIGDEGFGLDLLSDGSYPFTYVEGSNFTRNLAIPTIDFGTFHLYPDSWGTSHEWGDLWVQSHGAACTAAGKPCLFEEYGVTSDHCALETPWQKTSLNTTGLSGDLYWQYGDTLSTGPSPNDGNTIYYGTDEFQCIVKDHVAAIKAKQGWV</sequence>
<dbReference type="GO" id="GO:0046355">
    <property type="term" value="P:mannan catabolic process"/>
    <property type="evidence" value="ECO:0007669"/>
    <property type="project" value="UniProtKB-ARBA"/>
</dbReference>
<keyword evidence="6" id="KW-0732">Signal</keyword>
<evidence type="ECO:0000256" key="3">
    <source>
        <dbReference type="ARBA" id="ARBA00005641"/>
    </source>
</evidence>
<proteinExistence type="inferred from homology"/>
<dbReference type="PANTHER" id="PTHR31451">
    <property type="match status" value="1"/>
</dbReference>
<dbReference type="PhylomeDB" id="B0YBS3"/>
<dbReference type="InterPro" id="IPR045053">
    <property type="entry name" value="MAN-like"/>
</dbReference>
<dbReference type="OrthoDB" id="406631at2759"/>
<evidence type="ECO:0000313" key="13">
    <source>
        <dbReference type="Proteomes" id="UP000001699"/>
    </source>
</evidence>
<evidence type="ECO:0000256" key="4">
    <source>
        <dbReference type="ARBA" id="ARBA00012706"/>
    </source>
</evidence>
<name>B0YBS3_ASPFC</name>
<evidence type="ECO:0000256" key="1">
    <source>
        <dbReference type="ARBA" id="ARBA00001678"/>
    </source>
</evidence>
<dbReference type="GO" id="GO:0005576">
    <property type="term" value="C:extracellular region"/>
    <property type="evidence" value="ECO:0007669"/>
    <property type="project" value="UniProtKB-SubCell"/>
</dbReference>
<feature type="region of interest" description="Disordered" evidence="10">
    <location>
        <begin position="1"/>
        <end position="25"/>
    </location>
</feature>
<dbReference type="AlphaFoldDB" id="B0YBS3"/>
<evidence type="ECO:0000256" key="10">
    <source>
        <dbReference type="SAM" id="MobiDB-lite"/>
    </source>
</evidence>
<dbReference type="EMBL" id="DS499601">
    <property type="protein sequence ID" value="EDP48054.1"/>
    <property type="molecule type" value="Genomic_DNA"/>
</dbReference>
<feature type="compositionally biased region" description="Basic and acidic residues" evidence="10">
    <location>
        <begin position="1"/>
        <end position="20"/>
    </location>
</feature>
<evidence type="ECO:0000256" key="6">
    <source>
        <dbReference type="ARBA" id="ARBA00022729"/>
    </source>
</evidence>
<organism evidence="12 13">
    <name type="scientific">Aspergillus fumigatus (strain CBS 144.89 / FGSC A1163 / CEA10)</name>
    <name type="common">Neosartorya fumigata</name>
    <dbReference type="NCBI Taxonomy" id="451804"/>
    <lineage>
        <taxon>Eukaryota</taxon>
        <taxon>Fungi</taxon>
        <taxon>Dikarya</taxon>
        <taxon>Ascomycota</taxon>
        <taxon>Pezizomycotina</taxon>
        <taxon>Eurotiomycetes</taxon>
        <taxon>Eurotiomycetidae</taxon>
        <taxon>Eurotiales</taxon>
        <taxon>Aspergillaceae</taxon>
        <taxon>Aspergillus</taxon>
        <taxon>Aspergillus subgen. Fumigati</taxon>
    </lineage>
</organism>
<comment type="similarity">
    <text evidence="3">Belongs to the glycosyl hydrolase 5 (cellulase A) family.</text>
</comment>
<dbReference type="SMR" id="B0YBS3"/>
<comment type="subcellular location">
    <subcellularLocation>
        <location evidence="2">Secreted</location>
    </subcellularLocation>
</comment>
<keyword evidence="13" id="KW-1185">Reference proteome</keyword>
<keyword evidence="7" id="KW-0378">Hydrolase</keyword>
<dbReference type="Gene3D" id="3.20.20.80">
    <property type="entry name" value="Glycosidases"/>
    <property type="match status" value="1"/>
</dbReference>
<evidence type="ECO:0000256" key="5">
    <source>
        <dbReference type="ARBA" id="ARBA00022525"/>
    </source>
</evidence>
<evidence type="ECO:0000259" key="11">
    <source>
        <dbReference type="Pfam" id="PF26410"/>
    </source>
</evidence>
<dbReference type="SUPFAM" id="SSF51445">
    <property type="entry name" value="(Trans)glycosidases"/>
    <property type="match status" value="1"/>
</dbReference>